<evidence type="ECO:0000256" key="1">
    <source>
        <dbReference type="ARBA" id="ARBA00002190"/>
    </source>
</evidence>
<sequence>MSRSWRNNRQNVSTIFNCSQGIGRAISTTNVIESLNSVIRKAIKKRKPLKNATMPIRNWKSLDQL</sequence>
<evidence type="ECO:0000313" key="6">
    <source>
        <dbReference type="EMBL" id="REL28874.1"/>
    </source>
</evidence>
<dbReference type="Proteomes" id="UP000256478">
    <property type="component" value="Unassembled WGS sequence"/>
</dbReference>
<dbReference type="OrthoDB" id="9793302at2"/>
<dbReference type="GO" id="GO:0006313">
    <property type="term" value="P:DNA transposition"/>
    <property type="evidence" value="ECO:0007669"/>
    <property type="project" value="InterPro"/>
</dbReference>
<protein>
    <recommendedName>
        <fullName evidence="8">Transposase</fullName>
    </recommendedName>
</protein>
<dbReference type="GO" id="GO:0003677">
    <property type="term" value="F:DNA binding"/>
    <property type="evidence" value="ECO:0007669"/>
    <property type="project" value="UniProtKB-KW"/>
</dbReference>
<evidence type="ECO:0000256" key="3">
    <source>
        <dbReference type="ARBA" id="ARBA00022578"/>
    </source>
</evidence>
<evidence type="ECO:0000256" key="4">
    <source>
        <dbReference type="ARBA" id="ARBA00023125"/>
    </source>
</evidence>
<gene>
    <name evidence="6" type="ORF">DXX93_09505</name>
</gene>
<comment type="function">
    <text evidence="1">Required for the transposition of the insertion element.</text>
</comment>
<evidence type="ECO:0000313" key="7">
    <source>
        <dbReference type="Proteomes" id="UP000256478"/>
    </source>
</evidence>
<organism evidence="6 7">
    <name type="scientific">Thalassotalea euphylliae</name>
    <dbReference type="NCBI Taxonomy" id="1655234"/>
    <lineage>
        <taxon>Bacteria</taxon>
        <taxon>Pseudomonadati</taxon>
        <taxon>Pseudomonadota</taxon>
        <taxon>Gammaproteobacteria</taxon>
        <taxon>Alteromonadales</taxon>
        <taxon>Colwelliaceae</taxon>
        <taxon>Thalassotalea</taxon>
    </lineage>
</organism>
<dbReference type="GO" id="GO:0004803">
    <property type="term" value="F:transposase activity"/>
    <property type="evidence" value="ECO:0007669"/>
    <property type="project" value="InterPro"/>
</dbReference>
<keyword evidence="3" id="KW-0815">Transposition</keyword>
<dbReference type="EMBL" id="QUOU01000001">
    <property type="protein sequence ID" value="REL28874.1"/>
    <property type="molecule type" value="Genomic_DNA"/>
</dbReference>
<accession>A0A3E0TWN8</accession>
<evidence type="ECO:0008006" key="8">
    <source>
        <dbReference type="Google" id="ProtNLM"/>
    </source>
</evidence>
<dbReference type="Pfam" id="PF00872">
    <property type="entry name" value="Transposase_mut"/>
    <property type="match status" value="1"/>
</dbReference>
<keyword evidence="5" id="KW-0233">DNA recombination</keyword>
<evidence type="ECO:0000256" key="2">
    <source>
        <dbReference type="ARBA" id="ARBA00010961"/>
    </source>
</evidence>
<dbReference type="InterPro" id="IPR001207">
    <property type="entry name" value="Transposase_mutator"/>
</dbReference>
<proteinExistence type="inferred from homology"/>
<name>A0A3E0TWN8_9GAMM</name>
<comment type="caution">
    <text evidence="6">The sequence shown here is derived from an EMBL/GenBank/DDBJ whole genome shotgun (WGS) entry which is preliminary data.</text>
</comment>
<reference evidence="6 7" key="1">
    <citation type="submission" date="2018-08" db="EMBL/GenBank/DDBJ databases">
        <title>Thalassotalea euphylliae genome.</title>
        <authorList>
            <person name="Summers S."/>
            <person name="Rice S.A."/>
            <person name="Freckelton M.L."/>
            <person name="Nedved B.T."/>
            <person name="Hadfield M.G."/>
        </authorList>
    </citation>
    <scope>NUCLEOTIDE SEQUENCE [LARGE SCALE GENOMIC DNA]</scope>
    <source>
        <strain evidence="6 7">H1</strain>
    </source>
</reference>
<evidence type="ECO:0000256" key="5">
    <source>
        <dbReference type="ARBA" id="ARBA00023172"/>
    </source>
</evidence>
<dbReference type="AlphaFoldDB" id="A0A3E0TWN8"/>
<keyword evidence="4" id="KW-0238">DNA-binding</keyword>
<comment type="similarity">
    <text evidence="2">Belongs to the transposase mutator family.</text>
</comment>